<dbReference type="PANTHER" id="PTHR10357:SF216">
    <property type="entry name" value="MALTOOLIGOSYL TREHALOSE SYNTHASE-RELATED"/>
    <property type="match status" value="1"/>
</dbReference>
<dbReference type="RefSeq" id="WP_207415639.1">
    <property type="nucleotide sequence ID" value="NZ_CP061177.1"/>
</dbReference>
<organism evidence="2 3">
    <name type="scientific">Roseomonas haemaphysalidis</name>
    <dbReference type="NCBI Taxonomy" id="2768162"/>
    <lineage>
        <taxon>Bacteria</taxon>
        <taxon>Pseudomonadati</taxon>
        <taxon>Pseudomonadota</taxon>
        <taxon>Alphaproteobacteria</taxon>
        <taxon>Acetobacterales</taxon>
        <taxon>Roseomonadaceae</taxon>
        <taxon>Roseomonas</taxon>
    </lineage>
</organism>
<dbReference type="Gene3D" id="1.10.10.470">
    <property type="entry name" value="Maltooligosyl trehalose synthase, domain 4"/>
    <property type="match status" value="1"/>
</dbReference>
<dbReference type="InterPro" id="IPR017853">
    <property type="entry name" value="GH"/>
</dbReference>
<dbReference type="NCBIfam" id="TIGR02401">
    <property type="entry name" value="trehalose_TreY"/>
    <property type="match status" value="1"/>
</dbReference>
<dbReference type="InterPro" id="IPR012767">
    <property type="entry name" value="Trehalose_TreY"/>
</dbReference>
<dbReference type="SUPFAM" id="SSF51445">
    <property type="entry name" value="(Trans)glycosidases"/>
    <property type="match status" value="1"/>
</dbReference>
<gene>
    <name evidence="2" type="primary">treY</name>
    <name evidence="2" type="ORF">IAI61_04100</name>
</gene>
<dbReference type="InterPro" id="IPR006047">
    <property type="entry name" value="GH13_cat_dom"/>
</dbReference>
<feature type="domain" description="Glycosyl hydrolase family 13 catalytic" evidence="1">
    <location>
        <begin position="6"/>
        <end position="767"/>
    </location>
</feature>
<evidence type="ECO:0000259" key="1">
    <source>
        <dbReference type="SMART" id="SM00642"/>
    </source>
</evidence>
<dbReference type="PANTHER" id="PTHR10357">
    <property type="entry name" value="ALPHA-AMYLASE FAMILY MEMBER"/>
    <property type="match status" value="1"/>
</dbReference>
<accession>A0ABS3KPB9</accession>
<dbReference type="InterPro" id="IPR013797">
    <property type="entry name" value="Maltooligo_trehalose_synth_4"/>
</dbReference>
<dbReference type="EMBL" id="JACTNG010000002">
    <property type="protein sequence ID" value="MBO1078201.1"/>
    <property type="molecule type" value="Genomic_DNA"/>
</dbReference>
<dbReference type="SMART" id="SM00642">
    <property type="entry name" value="Aamy"/>
    <property type="match status" value="1"/>
</dbReference>
<comment type="caution">
    <text evidence="2">The sequence shown here is derived from an EMBL/GenBank/DDBJ whole genome shotgun (WGS) entry which is preliminary data.</text>
</comment>
<evidence type="ECO:0000313" key="3">
    <source>
        <dbReference type="Proteomes" id="UP001518989"/>
    </source>
</evidence>
<dbReference type="Pfam" id="PF00128">
    <property type="entry name" value="Alpha-amylase"/>
    <property type="match status" value="1"/>
</dbReference>
<evidence type="ECO:0000313" key="2">
    <source>
        <dbReference type="EMBL" id="MBO1078201.1"/>
    </source>
</evidence>
<dbReference type="CDD" id="cd11336">
    <property type="entry name" value="AmyAc_MTSase"/>
    <property type="match status" value="1"/>
</dbReference>
<dbReference type="Gene3D" id="3.20.20.80">
    <property type="entry name" value="Glycosidases"/>
    <property type="match status" value="2"/>
</dbReference>
<dbReference type="Gene3D" id="3.30.1590.10">
    <property type="entry name" value="Maltooligosyl trehalose synthase, domain 2"/>
    <property type="match status" value="1"/>
</dbReference>
<sequence>MTPPATTIPRATARLQLHKDFTLDDAAATVPYYAALGVSHLYASPILQARAGSTHGYDTVSHERVNPELGGEDALRRLVAELRKHGMALLLDIVPNHMGVGGNDNAVWMDVLAHGPNGRYSKFFDVDWESDDPALRGKMLAPFLGRPYGEALAEGELKLAEHGPTGLVLDYFDNWFPIRPEDVAAVRADLSAYDSATPQGQARIHELLERQHFRLSHWKLAADEINWRRFFDVTGLGGVRVEVPEVFEESHAVILRLYAEGLIDGLRIDHVDGLAQPGAYCRKLRRCMETAARQRPADAPRVEPYIIVEKILAPGEPMPADWRVDGTSGYDFMDQVGAVLHDPAGEAPLSLLWQEVSGSNRDFPAEERIARRQILRDNLAAERESCARALHRIARSSPMTRDIPLAAIRRVLTEVLVHFPVYRTYTRAGRATSQDATMLARAVGRARANLPDNEHAVLDHLHQWLGEERILALPAPDRALRLVARVRFQQLSSPTAAKSVEDTAFYRYGRLLSRNEVGSHPDQFSLSPAGFHAACAERQALYPGALLATATHDHKRGEDVRMRLAVLSEIADEWSATLRGWMAESAPLREEMDSGPAPEPGEAAMLFQMLVSAWPLGLEATDRAGIEGFAERLAGWQQKAMREAKRRTGWGAPDEAYESAARRFLDAVLADGSPLLPEIAGFAARIAPAGAAKGLAQAALRLTTPGAPDLYQGTEYWDESLVDPDNRRPVDFAARRASLDTPLADALPQWQDGVVKQAMIRRLLLLRAEMPELFSRGSYQPVEVAGPRAAEVLAFQRQDGDRAVLVAVPLRAAPVRAGTLGFPPGHWNGTRLVLPDAGAWKPVLGDGGADLAALEQGLPVLVLRRG</sequence>
<keyword evidence="3" id="KW-1185">Reference proteome</keyword>
<dbReference type="Proteomes" id="UP001518989">
    <property type="component" value="Unassembled WGS sequence"/>
</dbReference>
<name>A0ABS3KPB9_9PROT</name>
<protein>
    <submittedName>
        <fullName evidence="2">Malto-oligosyltrehalose synthase</fullName>
    </submittedName>
</protein>
<proteinExistence type="predicted"/>
<reference evidence="2 3" key="1">
    <citation type="submission" date="2020-09" db="EMBL/GenBank/DDBJ databases">
        <title>Roseomonas.</title>
        <authorList>
            <person name="Zhu W."/>
        </authorList>
    </citation>
    <scope>NUCLEOTIDE SEQUENCE [LARGE SCALE GENOMIC DNA]</scope>
    <source>
        <strain evidence="2 3">573</strain>
    </source>
</reference>